<organism evidence="1 2">
    <name type="scientific">Candidatus Anaerotruncus excrementipullorum</name>
    <dbReference type="NCBI Taxonomy" id="2838465"/>
    <lineage>
        <taxon>Bacteria</taxon>
        <taxon>Bacillati</taxon>
        <taxon>Bacillota</taxon>
        <taxon>Clostridia</taxon>
        <taxon>Eubacteriales</taxon>
        <taxon>Oscillospiraceae</taxon>
        <taxon>Anaerotruncus</taxon>
    </lineage>
</organism>
<dbReference type="Pfam" id="PF09719">
    <property type="entry name" value="C_GCAxxG_C_C"/>
    <property type="match status" value="1"/>
</dbReference>
<evidence type="ECO:0000313" key="1">
    <source>
        <dbReference type="EMBL" id="HIX65787.1"/>
    </source>
</evidence>
<comment type="caution">
    <text evidence="1">The sequence shown here is derived from an EMBL/GenBank/DDBJ whole genome shotgun (WGS) entry which is preliminary data.</text>
</comment>
<evidence type="ECO:0000313" key="2">
    <source>
        <dbReference type="Proteomes" id="UP000886800"/>
    </source>
</evidence>
<dbReference type="EMBL" id="DXES01000128">
    <property type="protein sequence ID" value="HIX65787.1"/>
    <property type="molecule type" value="Genomic_DNA"/>
</dbReference>
<dbReference type="NCBIfam" id="TIGR01909">
    <property type="entry name" value="C_GCAxxG_C_C"/>
    <property type="match status" value="1"/>
</dbReference>
<reference evidence="1" key="1">
    <citation type="journal article" date="2021" name="PeerJ">
        <title>Extensive microbial diversity within the chicken gut microbiome revealed by metagenomics and culture.</title>
        <authorList>
            <person name="Gilroy R."/>
            <person name="Ravi A."/>
            <person name="Getino M."/>
            <person name="Pursley I."/>
            <person name="Horton D.L."/>
            <person name="Alikhan N.F."/>
            <person name="Baker D."/>
            <person name="Gharbi K."/>
            <person name="Hall N."/>
            <person name="Watson M."/>
            <person name="Adriaenssens E.M."/>
            <person name="Foster-Nyarko E."/>
            <person name="Jarju S."/>
            <person name="Secka A."/>
            <person name="Antonio M."/>
            <person name="Oren A."/>
            <person name="Chaudhuri R.R."/>
            <person name="La Ragione R."/>
            <person name="Hildebrand F."/>
            <person name="Pallen M.J."/>
        </authorList>
    </citation>
    <scope>NUCLEOTIDE SEQUENCE</scope>
    <source>
        <strain evidence="1">CHK188-5543</strain>
    </source>
</reference>
<gene>
    <name evidence="1" type="ORF">H9736_06005</name>
</gene>
<dbReference type="InterPro" id="IPR010181">
    <property type="entry name" value="CGCAxxGCC_motif"/>
</dbReference>
<name>A0A9D2B853_9FIRM</name>
<dbReference type="Proteomes" id="UP000886800">
    <property type="component" value="Unassembled WGS sequence"/>
</dbReference>
<protein>
    <submittedName>
        <fullName evidence="1">C-GCAxxG-C-C family protein</fullName>
    </submittedName>
</protein>
<accession>A0A9D2B853</accession>
<dbReference type="AlphaFoldDB" id="A0A9D2B853"/>
<sequence>MGIATEKCSQIQEAAMWNFYHGLNCCESVYEAFFTAGILTPEQLPYETCALCAGFGGGMGMSGNSCGALSGAILAVGARHGRRDPKGMKPDGLYDLEYRRYNNLVHEFSQRMGSPICREICREHLDDWGGPARKDRCGQAVCVAVEVACKYFDLTSQELAAIPWRENVAGF</sequence>
<proteinExistence type="predicted"/>
<reference evidence="1" key="2">
    <citation type="submission" date="2021-04" db="EMBL/GenBank/DDBJ databases">
        <authorList>
            <person name="Gilroy R."/>
        </authorList>
    </citation>
    <scope>NUCLEOTIDE SEQUENCE</scope>
    <source>
        <strain evidence="1">CHK188-5543</strain>
    </source>
</reference>